<sequence length="102" mass="10761">MNTRKNVGTRVGKATARGNKDTPQAPAAGVKVLVSPAVLTDGEARASLVQLAQAIIAEAKVITTHDTREGASKENPHASTMASRLRDFTTMNPPVYFGSKTN</sequence>
<organism evidence="2">
    <name type="scientific">Solanum chilense</name>
    <name type="common">Tomato</name>
    <name type="synonym">Lycopersicon chilense</name>
    <dbReference type="NCBI Taxonomy" id="4083"/>
    <lineage>
        <taxon>Eukaryota</taxon>
        <taxon>Viridiplantae</taxon>
        <taxon>Streptophyta</taxon>
        <taxon>Embryophyta</taxon>
        <taxon>Tracheophyta</taxon>
        <taxon>Spermatophyta</taxon>
        <taxon>Magnoliopsida</taxon>
        <taxon>eudicotyledons</taxon>
        <taxon>Gunneridae</taxon>
        <taxon>Pentapetalae</taxon>
        <taxon>asterids</taxon>
        <taxon>lamiids</taxon>
        <taxon>Solanales</taxon>
        <taxon>Solanaceae</taxon>
        <taxon>Solanoideae</taxon>
        <taxon>Solaneae</taxon>
        <taxon>Solanum</taxon>
        <taxon>Solanum subgen. Lycopersicon</taxon>
    </lineage>
</organism>
<name>A0A6N2C086_SOLCI</name>
<evidence type="ECO:0000256" key="1">
    <source>
        <dbReference type="SAM" id="MobiDB-lite"/>
    </source>
</evidence>
<proteinExistence type="predicted"/>
<dbReference type="AlphaFoldDB" id="A0A6N2C086"/>
<feature type="region of interest" description="Disordered" evidence="1">
    <location>
        <begin position="1"/>
        <end position="28"/>
    </location>
</feature>
<dbReference type="EMBL" id="RXGB01001106">
    <property type="protein sequence ID" value="TMX00266.1"/>
    <property type="molecule type" value="Genomic_DNA"/>
</dbReference>
<feature type="non-terminal residue" evidence="2">
    <location>
        <position position="102"/>
    </location>
</feature>
<feature type="region of interest" description="Disordered" evidence="1">
    <location>
        <begin position="66"/>
        <end position="102"/>
    </location>
</feature>
<comment type="caution">
    <text evidence="2">The sequence shown here is derived from an EMBL/GenBank/DDBJ whole genome shotgun (WGS) entry which is preliminary data.</text>
</comment>
<reference evidence="2" key="1">
    <citation type="submission" date="2019-05" db="EMBL/GenBank/DDBJ databases">
        <title>The de novo reference genome and transcriptome assemblies of the wild tomato species Solanum chilense.</title>
        <authorList>
            <person name="Stam R."/>
            <person name="Nosenko T."/>
            <person name="Hoerger A.C."/>
            <person name="Stephan W."/>
            <person name="Seidel M.A."/>
            <person name="Kuhn J.M.M."/>
            <person name="Haberer G."/>
            <person name="Tellier A."/>
        </authorList>
    </citation>
    <scope>NUCLEOTIDE SEQUENCE</scope>
    <source>
        <tissue evidence="2">Mature leaves</tissue>
    </source>
</reference>
<feature type="compositionally biased region" description="Basic and acidic residues" evidence="1">
    <location>
        <begin position="66"/>
        <end position="76"/>
    </location>
</feature>
<protein>
    <submittedName>
        <fullName evidence="2">Uncharacterized protein</fullName>
    </submittedName>
</protein>
<gene>
    <name evidence="2" type="ORF">EJD97_001111</name>
</gene>
<evidence type="ECO:0000313" key="2">
    <source>
        <dbReference type="EMBL" id="TMX00266.1"/>
    </source>
</evidence>
<accession>A0A6N2C086</accession>